<reference evidence="4" key="1">
    <citation type="submission" date="2013-02" db="EMBL/GenBank/DDBJ databases">
        <title>Characterization of RNA viruses in a tropical embayment using metagenomics and targeted PCR.</title>
        <authorList>
            <person name="Culley A.I."/>
            <person name="Mueller J.A."/>
            <person name="Belcaid M."/>
            <person name="Wood-Charlson E.M."/>
            <person name="Poisson G."/>
            <person name="Steward G.F."/>
        </authorList>
    </citation>
    <scope>NUCLEOTIDE SEQUENCE</scope>
    <source>
        <strain evidence="4">Sc2Fr13020101R</strain>
    </source>
</reference>
<keyword evidence="1" id="KW-0693">Viral RNA replication</keyword>
<feature type="non-terminal residue" evidence="4">
    <location>
        <position position="165"/>
    </location>
</feature>
<name>A0A059SW22_9VIRU</name>
<proteinExistence type="predicted"/>
<dbReference type="InterPro" id="IPR007094">
    <property type="entry name" value="RNA-dir_pol_PSvirus"/>
</dbReference>
<evidence type="ECO:0000256" key="2">
    <source>
        <dbReference type="SAM" id="MobiDB-lite"/>
    </source>
</evidence>
<dbReference type="SUPFAM" id="SSF56672">
    <property type="entry name" value="DNA/RNA polymerases"/>
    <property type="match status" value="1"/>
</dbReference>
<dbReference type="Gene3D" id="3.30.70.270">
    <property type="match status" value="1"/>
</dbReference>
<dbReference type="Pfam" id="PF00680">
    <property type="entry name" value="RdRP_1"/>
    <property type="match status" value="1"/>
</dbReference>
<dbReference type="CDD" id="cd23195">
    <property type="entry name" value="Marnaviridae_RdRp"/>
    <property type="match status" value="1"/>
</dbReference>
<keyword evidence="4" id="KW-0696">RNA-directed RNA polymerase</keyword>
<dbReference type="GO" id="GO:0003723">
    <property type="term" value="F:RNA binding"/>
    <property type="evidence" value="ECO:0007669"/>
    <property type="project" value="InterPro"/>
</dbReference>
<feature type="region of interest" description="Disordered" evidence="2">
    <location>
        <begin position="145"/>
        <end position="165"/>
    </location>
</feature>
<feature type="non-terminal residue" evidence="4">
    <location>
        <position position="1"/>
    </location>
</feature>
<protein>
    <submittedName>
        <fullName evidence="4">RNA-dependent RNA polymerase</fullName>
        <ecNumber evidence="4">2.7.7.48</ecNumber>
    </submittedName>
</protein>
<keyword evidence="4" id="KW-0808">Transferase</keyword>
<dbReference type="PROSITE" id="PS50507">
    <property type="entry name" value="RDRP_SSRNA_POS"/>
    <property type="match status" value="1"/>
</dbReference>
<evidence type="ECO:0000259" key="3">
    <source>
        <dbReference type="PROSITE" id="PS50507"/>
    </source>
</evidence>
<sequence length="165" mass="18879">VVAGDYSKYDVRMPAQVTIAAFDILIDIAKQCDNYTEEDIRIMHMMVHEIVYPVMAHNGDLIQLFGTNPSGQNLTVIINSLVNSLLLRSAFFTKYPEKDFKEECAFLTYGDDVIGTVSDACDKFTHITYAEWLSEHDMKFTMPDKESTPTHYMTESDADFLKRRT</sequence>
<dbReference type="GO" id="GO:0003968">
    <property type="term" value="F:RNA-directed RNA polymerase activity"/>
    <property type="evidence" value="ECO:0007669"/>
    <property type="project" value="UniProtKB-KW"/>
</dbReference>
<evidence type="ECO:0000313" key="4">
    <source>
        <dbReference type="EMBL" id="AHE37872.1"/>
    </source>
</evidence>
<dbReference type="InterPro" id="IPR001205">
    <property type="entry name" value="RNA-dir_pol_C"/>
</dbReference>
<dbReference type="EC" id="2.7.7.48" evidence="4"/>
<dbReference type="InterPro" id="IPR043502">
    <property type="entry name" value="DNA/RNA_pol_sf"/>
</dbReference>
<accession>A0A059SW22</accession>
<dbReference type="GO" id="GO:0039694">
    <property type="term" value="P:viral RNA genome replication"/>
    <property type="evidence" value="ECO:0007669"/>
    <property type="project" value="InterPro"/>
</dbReference>
<dbReference type="InterPro" id="IPR043128">
    <property type="entry name" value="Rev_trsase/Diguanyl_cyclase"/>
</dbReference>
<feature type="domain" description="RdRp catalytic" evidence="3">
    <location>
        <begin position="1"/>
        <end position="125"/>
    </location>
</feature>
<evidence type="ECO:0000256" key="1">
    <source>
        <dbReference type="ARBA" id="ARBA00022953"/>
    </source>
</evidence>
<organism evidence="4">
    <name type="scientific">uncultured marine RNA virus</name>
    <dbReference type="NCBI Taxonomy" id="375198"/>
    <lineage>
        <taxon>Viruses</taxon>
        <taxon>environmental samples</taxon>
    </lineage>
</organism>
<dbReference type="EMBL" id="KC621012">
    <property type="protein sequence ID" value="AHE37872.1"/>
    <property type="molecule type" value="Genomic_RNA"/>
</dbReference>
<keyword evidence="4" id="KW-0548">Nucleotidyltransferase</keyword>
<gene>
    <name evidence="4" type="primary">RdRp</name>
</gene>
<dbReference type="GO" id="GO:0006351">
    <property type="term" value="P:DNA-templated transcription"/>
    <property type="evidence" value="ECO:0007669"/>
    <property type="project" value="InterPro"/>
</dbReference>